<dbReference type="EMBL" id="JANUGX010000025">
    <property type="protein sequence ID" value="MCS0591272.1"/>
    <property type="molecule type" value="Genomic_DNA"/>
</dbReference>
<dbReference type="RefSeq" id="WP_258847040.1">
    <property type="nucleotide sequence ID" value="NZ_JANUGX010000025.1"/>
</dbReference>
<dbReference type="Gene3D" id="3.40.50.12780">
    <property type="entry name" value="N-terminal domain of ligase-like"/>
    <property type="match status" value="1"/>
</dbReference>
<dbReference type="PANTHER" id="PTHR43767:SF1">
    <property type="entry name" value="NONRIBOSOMAL PEPTIDE SYNTHASE PES1 (EUROFUNG)-RELATED"/>
    <property type="match status" value="1"/>
</dbReference>
<organism evidence="3 4">
    <name type="scientific">Massilia norwichensis</name>
    <dbReference type="NCBI Taxonomy" id="1442366"/>
    <lineage>
        <taxon>Bacteria</taxon>
        <taxon>Pseudomonadati</taxon>
        <taxon>Pseudomonadota</taxon>
        <taxon>Betaproteobacteria</taxon>
        <taxon>Burkholderiales</taxon>
        <taxon>Oxalobacteraceae</taxon>
        <taxon>Telluria group</taxon>
        <taxon>Massilia</taxon>
    </lineage>
</organism>
<dbReference type="PANTHER" id="PTHR43767">
    <property type="entry name" value="LONG-CHAIN-FATTY-ACID--COA LIGASE"/>
    <property type="match status" value="1"/>
</dbReference>
<evidence type="ECO:0000259" key="1">
    <source>
        <dbReference type="Pfam" id="PF00501"/>
    </source>
</evidence>
<dbReference type="Pfam" id="PF00501">
    <property type="entry name" value="AMP-binding"/>
    <property type="match status" value="1"/>
</dbReference>
<dbReference type="InterPro" id="IPR025110">
    <property type="entry name" value="AMP-bd_C"/>
</dbReference>
<accession>A0ABT2AAV0</accession>
<dbReference type="Gene3D" id="3.30.300.30">
    <property type="match status" value="1"/>
</dbReference>
<name>A0ABT2AAV0_9BURK</name>
<proteinExistence type="predicted"/>
<dbReference type="Proteomes" id="UP001205560">
    <property type="component" value="Unassembled WGS sequence"/>
</dbReference>
<evidence type="ECO:0000259" key="2">
    <source>
        <dbReference type="Pfam" id="PF13193"/>
    </source>
</evidence>
<dbReference type="SUPFAM" id="SSF56801">
    <property type="entry name" value="Acetyl-CoA synthetase-like"/>
    <property type="match status" value="1"/>
</dbReference>
<comment type="caution">
    <text evidence="3">The sequence shown here is derived from an EMBL/GenBank/DDBJ whole genome shotgun (WGS) entry which is preliminary data.</text>
</comment>
<dbReference type="Pfam" id="PF13193">
    <property type="entry name" value="AMP-binding_C"/>
    <property type="match status" value="1"/>
</dbReference>
<dbReference type="InterPro" id="IPR045851">
    <property type="entry name" value="AMP-bd_C_sf"/>
</dbReference>
<dbReference type="InterPro" id="IPR006162">
    <property type="entry name" value="Ppantetheine_attach_site"/>
</dbReference>
<dbReference type="InterPro" id="IPR042099">
    <property type="entry name" value="ANL_N_sf"/>
</dbReference>
<dbReference type="InterPro" id="IPR050237">
    <property type="entry name" value="ATP-dep_AMP-bd_enzyme"/>
</dbReference>
<sequence>MQTTGTLLTPWWTDRNALLRVVADLVAAELAALRHDPLLLPEGWSASLSLQHDLGVDSLELLQLAGSLAETLQMQRSGVEDYLLARRTLAGWLDIATAGLEHWDGELTFRTSGSTGEPKRCAHALAALEQEAASLATLFPGRRRLLLAVPSHHIYGFLFGVLLPRHLGIDPAQVVSVRARLPSQLARHVLPGDLVVGHPQFWQAAVGADIAAATAFPADVIGVSSTAPCPDAVAERAQTAGLRLVQVYGASETGGLGWRASQRDPYRLLPHIERTPDSDDSLLRRGPDGAAQLLRAQDGLRWCGPATFTLGARRDAAVQVGGINVFPEQVRQALLTHPLVEDAAVRLMRPDEGQRLKAFIVPRAGAEADAGLVQALRSWIDANLAAPERPKAITLGRSIPRGALGKPADWSLAT</sequence>
<gene>
    <name evidence="3" type="ORF">NX782_18960</name>
</gene>
<keyword evidence="4" id="KW-1185">Reference proteome</keyword>
<feature type="domain" description="AMP-binding enzyme C-terminal" evidence="2">
    <location>
        <begin position="332"/>
        <end position="406"/>
    </location>
</feature>
<evidence type="ECO:0000313" key="3">
    <source>
        <dbReference type="EMBL" id="MCS0591272.1"/>
    </source>
</evidence>
<evidence type="ECO:0000313" key="4">
    <source>
        <dbReference type="Proteomes" id="UP001205560"/>
    </source>
</evidence>
<dbReference type="PROSITE" id="PS00012">
    <property type="entry name" value="PHOSPHOPANTETHEINE"/>
    <property type="match status" value="1"/>
</dbReference>
<feature type="domain" description="AMP-dependent synthetase/ligase" evidence="1">
    <location>
        <begin position="111"/>
        <end position="265"/>
    </location>
</feature>
<protein>
    <submittedName>
        <fullName evidence="3">AMP-binding protein</fullName>
    </submittedName>
</protein>
<dbReference type="InterPro" id="IPR000873">
    <property type="entry name" value="AMP-dep_synth/lig_dom"/>
</dbReference>
<reference evidence="3 4" key="1">
    <citation type="submission" date="2022-08" db="EMBL/GenBank/DDBJ databases">
        <title>Reclassification of Massilia species as members of the genera Telluria, Duganella, Pseudoduganella, Mokoshia gen. nov. and Zemynaea gen. nov. using orthogonal and non-orthogonal genome-based approaches.</title>
        <authorList>
            <person name="Bowman J.P."/>
        </authorList>
    </citation>
    <scope>NUCLEOTIDE SEQUENCE [LARGE SCALE GENOMIC DNA]</scope>
    <source>
        <strain evidence="3 4">LMG 28164</strain>
    </source>
</reference>